<dbReference type="GO" id="GO:0016747">
    <property type="term" value="F:acyltransferase activity, transferring groups other than amino-acyl groups"/>
    <property type="evidence" value="ECO:0007669"/>
    <property type="project" value="InterPro"/>
</dbReference>
<dbReference type="RefSeq" id="WP_081892937.1">
    <property type="nucleotide sequence ID" value="NZ_CAUPKV010000040.1"/>
</dbReference>
<accession>A0A087DFQ2</accession>
<dbReference type="PANTHER" id="PTHR23028">
    <property type="entry name" value="ACETYLTRANSFERASE"/>
    <property type="match status" value="1"/>
</dbReference>
<feature type="transmembrane region" description="Helical" evidence="9">
    <location>
        <begin position="75"/>
        <end position="94"/>
    </location>
</feature>
<feature type="transmembrane region" description="Helical" evidence="9">
    <location>
        <begin position="228"/>
        <end position="248"/>
    </location>
</feature>
<dbReference type="InterPro" id="IPR002656">
    <property type="entry name" value="Acyl_transf_3_dom"/>
</dbReference>
<feature type="transmembrane region" description="Helical" evidence="9">
    <location>
        <begin position="324"/>
        <end position="347"/>
    </location>
</feature>
<proteinExistence type="predicted"/>
<feature type="transmembrane region" description="Helical" evidence="9">
    <location>
        <begin position="194"/>
        <end position="216"/>
    </location>
</feature>
<evidence type="ECO:0000256" key="3">
    <source>
        <dbReference type="ARBA" id="ARBA00022679"/>
    </source>
</evidence>
<feature type="transmembrane region" description="Helical" evidence="9">
    <location>
        <begin position="260"/>
        <end position="278"/>
    </location>
</feature>
<dbReference type="GO" id="GO:0005886">
    <property type="term" value="C:plasma membrane"/>
    <property type="evidence" value="ECO:0007669"/>
    <property type="project" value="UniProtKB-SubCell"/>
</dbReference>
<dbReference type="STRING" id="158787.BSCA_1379"/>
<evidence type="ECO:0000256" key="1">
    <source>
        <dbReference type="ARBA" id="ARBA00004651"/>
    </source>
</evidence>
<keyword evidence="7" id="KW-0012">Acyltransferase</keyword>
<dbReference type="Pfam" id="PF01757">
    <property type="entry name" value="Acyl_transf_3"/>
    <property type="match status" value="1"/>
</dbReference>
<evidence type="ECO:0000256" key="5">
    <source>
        <dbReference type="ARBA" id="ARBA00022989"/>
    </source>
</evidence>
<keyword evidence="12" id="KW-1185">Reference proteome</keyword>
<comment type="subcellular location">
    <subcellularLocation>
        <location evidence="1">Cell membrane</location>
        <topology evidence="1">Multi-pass membrane protein</topology>
    </subcellularLocation>
</comment>
<dbReference type="eggNOG" id="COG1835">
    <property type="taxonomic scope" value="Bacteria"/>
</dbReference>
<feature type="transmembrane region" description="Helical" evidence="9">
    <location>
        <begin position="422"/>
        <end position="447"/>
    </location>
</feature>
<feature type="transmembrane region" description="Helical" evidence="9">
    <location>
        <begin position="137"/>
        <end position="157"/>
    </location>
</feature>
<sequence>MKRYPRYDGMDGIKGFALIGIIWYHLSQRTLPGGFIGVDVFFVVSGFLLTTSLLRERERTGRIAVGRFYVRRLARLWPGMAFMIAAATSLGFLIDHDALVGMPAKSLAAVVFGSNWYEIASGGSYFAMTSPQLLRHLWFVALLAQAIVLLPLIVALLGRIRAAAARIGVAVALAALSAAGMWILYRPGDDPTRVYFGTDTHCFGLLLGMALAFAVHRHETAGSPASQPVRAAAPWLSTAALIGLILLMPRIDQNESAFRGGLVLAAVLTVALIAGSIAEGSWMPSLFLWRPLALLGKYSYGIYLWHWPLYLLVQLLFPQLRGRYVWVVYLLTLALSVAMAALSWWMAERPVSALVSRTRLHRASDQPSAGGHPRTVSSVGSIPASAPVPEGPFASQSMPAYRPAGQAMRMPAAGARAFAVPAWLRALVTVPVVVLAVTGFAFGLMAAPAKSSVQAMLERNQSALDGQRQQRTADAATAAEAKKRAKEEAERRAKAKAEAERNLTGDQITVIGDSVTVGASPALQSLLPGIVIDAQVSRAVTTAPDIVAQMKVEGQLRRYVVVSLNTNSAATVDEFGQIADAAGDGHILVIVNGYGDRSWIPVANQAAADYVRAHPTTSMLVDWSTAIGAHPEMLSSDGIHPEPDGQNLYAATIKDTITSWIAARPPVGDQPDDAGDHRNG</sequence>
<evidence type="ECO:0000313" key="11">
    <source>
        <dbReference type="EMBL" id="KFI94352.1"/>
    </source>
</evidence>
<feature type="region of interest" description="Disordered" evidence="8">
    <location>
        <begin position="363"/>
        <end position="384"/>
    </location>
</feature>
<feature type="transmembrane region" description="Helical" evidence="9">
    <location>
        <begin position="298"/>
        <end position="317"/>
    </location>
</feature>
<feature type="domain" description="Acyltransferase 3" evidence="10">
    <location>
        <begin position="8"/>
        <end position="339"/>
    </location>
</feature>
<evidence type="ECO:0000256" key="6">
    <source>
        <dbReference type="ARBA" id="ARBA00023136"/>
    </source>
</evidence>
<protein>
    <submittedName>
        <fullName evidence="11">Lipopolysaccharide modification acyl transferase</fullName>
    </submittedName>
</protein>
<feature type="transmembrane region" description="Helical" evidence="9">
    <location>
        <begin position="33"/>
        <end position="54"/>
    </location>
</feature>
<keyword evidence="3 11" id="KW-0808">Transferase</keyword>
<keyword evidence="6 9" id="KW-0472">Membrane</keyword>
<evidence type="ECO:0000256" key="8">
    <source>
        <dbReference type="SAM" id="MobiDB-lite"/>
    </source>
</evidence>
<evidence type="ECO:0000256" key="7">
    <source>
        <dbReference type="ARBA" id="ARBA00023315"/>
    </source>
</evidence>
<keyword evidence="2" id="KW-1003">Cell membrane</keyword>
<feature type="transmembrane region" description="Helical" evidence="9">
    <location>
        <begin position="106"/>
        <end position="128"/>
    </location>
</feature>
<dbReference type="GeneID" id="85165688"/>
<name>A0A087DFQ2_9BIFI</name>
<organism evidence="11 12">
    <name type="scientific">Bifidobacterium scardovii</name>
    <dbReference type="NCBI Taxonomy" id="158787"/>
    <lineage>
        <taxon>Bacteria</taxon>
        <taxon>Bacillati</taxon>
        <taxon>Actinomycetota</taxon>
        <taxon>Actinomycetes</taxon>
        <taxon>Bifidobacteriales</taxon>
        <taxon>Bifidobacteriaceae</taxon>
        <taxon>Bifidobacterium</taxon>
    </lineage>
</organism>
<evidence type="ECO:0000259" key="10">
    <source>
        <dbReference type="Pfam" id="PF01757"/>
    </source>
</evidence>
<dbReference type="Proteomes" id="UP000029033">
    <property type="component" value="Unassembled WGS sequence"/>
</dbReference>
<dbReference type="AlphaFoldDB" id="A0A087DFQ2"/>
<keyword evidence="5 9" id="KW-1133">Transmembrane helix</keyword>
<dbReference type="InterPro" id="IPR036514">
    <property type="entry name" value="SGNH_hydro_sf"/>
</dbReference>
<dbReference type="SUPFAM" id="SSF52266">
    <property type="entry name" value="SGNH hydrolase"/>
    <property type="match status" value="1"/>
</dbReference>
<evidence type="ECO:0000256" key="4">
    <source>
        <dbReference type="ARBA" id="ARBA00022692"/>
    </source>
</evidence>
<evidence type="ECO:0000313" key="12">
    <source>
        <dbReference type="Proteomes" id="UP000029033"/>
    </source>
</evidence>
<evidence type="ECO:0000256" key="2">
    <source>
        <dbReference type="ARBA" id="ARBA00022475"/>
    </source>
</evidence>
<reference evidence="11 12" key="1">
    <citation type="submission" date="2014-03" db="EMBL/GenBank/DDBJ databases">
        <title>Genomics of Bifidobacteria.</title>
        <authorList>
            <person name="Ventura M."/>
            <person name="Milani C."/>
            <person name="Lugli G.A."/>
        </authorList>
    </citation>
    <scope>NUCLEOTIDE SEQUENCE [LARGE SCALE GENOMIC DNA]</scope>
    <source>
        <strain evidence="11 12">LMG 21589</strain>
    </source>
</reference>
<dbReference type="PANTHER" id="PTHR23028:SF53">
    <property type="entry name" value="ACYL_TRANSF_3 DOMAIN-CONTAINING PROTEIN"/>
    <property type="match status" value="1"/>
</dbReference>
<feature type="transmembrane region" description="Helical" evidence="9">
    <location>
        <begin position="12"/>
        <end position="27"/>
    </location>
</feature>
<comment type="caution">
    <text evidence="11">The sequence shown here is derived from an EMBL/GenBank/DDBJ whole genome shotgun (WGS) entry which is preliminary data.</text>
</comment>
<dbReference type="EMBL" id="JGZO01000008">
    <property type="protein sequence ID" value="KFI94352.1"/>
    <property type="molecule type" value="Genomic_DNA"/>
</dbReference>
<keyword evidence="4 9" id="KW-0812">Transmembrane</keyword>
<dbReference type="GO" id="GO:0009103">
    <property type="term" value="P:lipopolysaccharide biosynthetic process"/>
    <property type="evidence" value="ECO:0007669"/>
    <property type="project" value="TreeGrafter"/>
</dbReference>
<dbReference type="InterPro" id="IPR050879">
    <property type="entry name" value="Acyltransferase_3"/>
</dbReference>
<evidence type="ECO:0000256" key="9">
    <source>
        <dbReference type="SAM" id="Phobius"/>
    </source>
</evidence>
<feature type="transmembrane region" description="Helical" evidence="9">
    <location>
        <begin position="163"/>
        <end position="185"/>
    </location>
</feature>
<gene>
    <name evidence="11" type="ORF">BSCA_1379</name>
</gene>
<dbReference type="Gene3D" id="3.40.50.1110">
    <property type="entry name" value="SGNH hydrolase"/>
    <property type="match status" value="1"/>
</dbReference>